<gene>
    <name evidence="3" type="ORF">HPB48_015881</name>
</gene>
<dbReference type="GO" id="GO:0000390">
    <property type="term" value="P:spliceosomal complex disassembly"/>
    <property type="evidence" value="ECO:0007669"/>
    <property type="project" value="TreeGrafter"/>
</dbReference>
<accession>A0A9J6FQC8</accession>
<dbReference type="VEuPathDB" id="VectorBase:HLOH_043025"/>
<dbReference type="GO" id="GO:0003724">
    <property type="term" value="F:RNA helicase activity"/>
    <property type="evidence" value="ECO:0007669"/>
    <property type="project" value="TreeGrafter"/>
</dbReference>
<reference evidence="3 4" key="1">
    <citation type="journal article" date="2020" name="Cell">
        <title>Large-Scale Comparative Analyses of Tick Genomes Elucidate Their Genetic Diversity and Vector Capacities.</title>
        <authorList>
            <consortium name="Tick Genome and Microbiome Consortium (TIGMIC)"/>
            <person name="Jia N."/>
            <person name="Wang J."/>
            <person name="Shi W."/>
            <person name="Du L."/>
            <person name="Sun Y."/>
            <person name="Zhan W."/>
            <person name="Jiang J.F."/>
            <person name="Wang Q."/>
            <person name="Zhang B."/>
            <person name="Ji P."/>
            <person name="Bell-Sakyi L."/>
            <person name="Cui X.M."/>
            <person name="Yuan T.T."/>
            <person name="Jiang B.G."/>
            <person name="Yang W.F."/>
            <person name="Lam T.T."/>
            <person name="Chang Q.C."/>
            <person name="Ding S.J."/>
            <person name="Wang X.J."/>
            <person name="Zhu J.G."/>
            <person name="Ruan X.D."/>
            <person name="Zhao L."/>
            <person name="Wei J.T."/>
            <person name="Ye R.Z."/>
            <person name="Que T.C."/>
            <person name="Du C.H."/>
            <person name="Zhou Y.H."/>
            <person name="Cheng J.X."/>
            <person name="Dai P.F."/>
            <person name="Guo W.B."/>
            <person name="Han X.H."/>
            <person name="Huang E.J."/>
            <person name="Li L.F."/>
            <person name="Wei W."/>
            <person name="Gao Y.C."/>
            <person name="Liu J.Z."/>
            <person name="Shao H.Z."/>
            <person name="Wang X."/>
            <person name="Wang C.C."/>
            <person name="Yang T.C."/>
            <person name="Huo Q.B."/>
            <person name="Li W."/>
            <person name="Chen H.Y."/>
            <person name="Chen S.E."/>
            <person name="Zhou L.G."/>
            <person name="Ni X.B."/>
            <person name="Tian J.H."/>
            <person name="Sheng Y."/>
            <person name="Liu T."/>
            <person name="Pan Y.S."/>
            <person name="Xia L.Y."/>
            <person name="Li J."/>
            <person name="Zhao F."/>
            <person name="Cao W.C."/>
        </authorList>
    </citation>
    <scope>NUCLEOTIDE SEQUENCE [LARGE SCALE GENOMIC DNA]</scope>
    <source>
        <strain evidence="3">HaeL-2018</strain>
    </source>
</reference>
<evidence type="ECO:0000313" key="4">
    <source>
        <dbReference type="Proteomes" id="UP000821853"/>
    </source>
</evidence>
<name>A0A9J6FQC8_HAELO</name>
<sequence length="1386" mass="154371">MTSRSPFFPDTFFPGEEVSKDRLAIFWDMESVPAPCGTSPILVARMLRSQLGTGYKEIDLNVFCNVSRVRTEKLSELLNENVTLVQAQANCSKKKLSFTLQQFLNRHQLSCLHVILVSDDIDLLDVIEKARCKSVIWVIFASNHPSTEVSKTSFCVGTSFSDFVTALRESFMRYNKQAIVPAQHEEGQYEFSRYGPFENLDFELTNEDPSLQLSWEEEPGDSHVDTVSQQFTLHSDPPSERPEAHPVTINQYSPSSSHQAAEGDCRAGDGRNLKSKLLNALREHRVVLVVSNPGSGSGLDVAFCAQELGHRVLSIQPTDIEARMCATHACYGRTLTNVDCWLFHGQYVDSKATVVFTTASNFFQLFQNTGKELAGFQTIIVDGINEDNVYQRVNVNILQRYLQSDVNLIFCSTGLDLPLSVQECFHFGADNIVNCDVRFPVRVIWKEPSQDKLRACIDAIREFCSPEGPGGDILVFVPTVADAFEAKSLLEDPAKGLRCEVMYAGMIPLPSIEGSPQALWKVYFTVDCPDVSASLLNIRCVVDCGVVSTTALEGGIFVKEFRFLCAAEAEERRSLAAIRGEGTCYHVYSESEIISSCPSFTSELRYMEDVVLRLLAQKTDANTFFLEDVPKQLREEVKIGLQEIGAIDLKGQVTDLGNALCRISAEPRLGKLLFRSIGRLSTLDAILLSILAFKDLCAAFKGPRKQCGSPEVPLSEDLCGFANIIEIYKAWCSVPKNQKTTWCNGNMLNALFFDNLHSKATSAYSEFLKLRTHQSFQRNPEIHRHSVVTIGNILSECFPSGLLEVTEQGCQHPTLGKDMKEHRFSLVRHKLQPNAMAVCCLFSRDQDRATLEIMNACILPGDSECSPQSSNASSSTNRTEATKVHQRAVSLGSLICNGRYSHLHVQQFLEKELSGSSEIRKEEGSAVLDVARQHVLLVGTEHYCAGVRESLERFKVKLLMELQTEDREVLLTPTMSPFGRRPVQGVIGHGGAVIDVLSAAAFRTIIVRDAMLSVAEIEKKFEEFGRMVRFDSENEDNACYITYKTAGEANAAYIACKNGGGMTVEAKDQALRCRNDLLEGNAPLKIVVSFRPRINTLSASTGTLQHCQLQDDISSEQTNVQFASASASPRVVKHRDEKQCVGVNSQSHAQGLERDAPFSSYDIVSWNIKEILSAELGPQTPKLTIEDQIDQNGCIKGYLLFWDPEAAERALALLHEKQSRLDTTHSQSAPSEHLPVEVFVEGTFFLPLLCFIAIEGTFLEKMITRKKSNPTDHCDYEVSTYGNLVSVTLRGRYWQGYEAIVSILCAVLQGTEITKRGFSVNSQHVEQVIKDVAHPNDVYLIYKSGGVRLLGYKQDIQRVTKALEYPANVSSPVSYSWQTRSKIDWW</sequence>
<dbReference type="GO" id="GO:0003723">
    <property type="term" value="F:RNA binding"/>
    <property type="evidence" value="ECO:0007669"/>
    <property type="project" value="TreeGrafter"/>
</dbReference>
<dbReference type="GO" id="GO:0004540">
    <property type="term" value="F:RNA nuclease activity"/>
    <property type="evidence" value="ECO:0007669"/>
    <property type="project" value="InterPro"/>
</dbReference>
<protein>
    <recommendedName>
        <fullName evidence="2">NYN domain-containing protein</fullName>
    </recommendedName>
</protein>
<dbReference type="Pfam" id="PF01936">
    <property type="entry name" value="NYN"/>
    <property type="match status" value="1"/>
</dbReference>
<dbReference type="GO" id="GO:0071013">
    <property type="term" value="C:catalytic step 2 spliceosome"/>
    <property type="evidence" value="ECO:0007669"/>
    <property type="project" value="TreeGrafter"/>
</dbReference>
<feature type="domain" description="NYN" evidence="2">
    <location>
        <begin position="22"/>
        <end position="148"/>
    </location>
</feature>
<feature type="compositionally biased region" description="Polar residues" evidence="1">
    <location>
        <begin position="248"/>
        <end position="259"/>
    </location>
</feature>
<dbReference type="SUPFAM" id="SSF52540">
    <property type="entry name" value="P-loop containing nucleoside triphosphate hydrolases"/>
    <property type="match status" value="1"/>
</dbReference>
<dbReference type="InterPro" id="IPR027417">
    <property type="entry name" value="P-loop_NTPase"/>
</dbReference>
<organism evidence="3 4">
    <name type="scientific">Haemaphysalis longicornis</name>
    <name type="common">Bush tick</name>
    <dbReference type="NCBI Taxonomy" id="44386"/>
    <lineage>
        <taxon>Eukaryota</taxon>
        <taxon>Metazoa</taxon>
        <taxon>Ecdysozoa</taxon>
        <taxon>Arthropoda</taxon>
        <taxon>Chelicerata</taxon>
        <taxon>Arachnida</taxon>
        <taxon>Acari</taxon>
        <taxon>Parasitiformes</taxon>
        <taxon>Ixodida</taxon>
        <taxon>Ixodoidea</taxon>
        <taxon>Ixodidae</taxon>
        <taxon>Haemaphysalinae</taxon>
        <taxon>Haemaphysalis</taxon>
    </lineage>
</organism>
<evidence type="ECO:0000259" key="2">
    <source>
        <dbReference type="Pfam" id="PF01936"/>
    </source>
</evidence>
<dbReference type="Gene3D" id="3.40.50.300">
    <property type="entry name" value="P-loop containing nucleotide triphosphate hydrolases"/>
    <property type="match status" value="2"/>
</dbReference>
<feature type="region of interest" description="Disordered" evidence="1">
    <location>
        <begin position="232"/>
        <end position="268"/>
    </location>
</feature>
<keyword evidence="4" id="KW-1185">Reference proteome</keyword>
<dbReference type="InterPro" id="IPR021139">
    <property type="entry name" value="NYN"/>
</dbReference>
<dbReference type="Proteomes" id="UP000821853">
    <property type="component" value="Chromosome 10"/>
</dbReference>
<comment type="caution">
    <text evidence="3">The sequence shown here is derived from an EMBL/GenBank/DDBJ whole genome shotgun (WGS) entry which is preliminary data.</text>
</comment>
<dbReference type="PANTHER" id="PTHR18934">
    <property type="entry name" value="ATP-DEPENDENT RNA HELICASE"/>
    <property type="match status" value="1"/>
</dbReference>
<dbReference type="EMBL" id="JABSTR010000002">
    <property type="protein sequence ID" value="KAH9364457.1"/>
    <property type="molecule type" value="Genomic_DNA"/>
</dbReference>
<dbReference type="PANTHER" id="PTHR18934:SF85">
    <property type="entry name" value="ATP-DEPENDENT RNA HELICASE DHX8"/>
    <property type="match status" value="1"/>
</dbReference>
<evidence type="ECO:0000256" key="1">
    <source>
        <dbReference type="SAM" id="MobiDB-lite"/>
    </source>
</evidence>
<dbReference type="OrthoDB" id="549353at2759"/>
<proteinExistence type="predicted"/>
<evidence type="ECO:0000313" key="3">
    <source>
        <dbReference type="EMBL" id="KAH9364457.1"/>
    </source>
</evidence>